<dbReference type="Proteomes" id="UP000324222">
    <property type="component" value="Unassembled WGS sequence"/>
</dbReference>
<protein>
    <submittedName>
        <fullName evidence="2">Uncharacterized protein</fullName>
    </submittedName>
</protein>
<accession>A0A5B7HVK9</accession>
<feature type="signal peptide" evidence="1">
    <location>
        <begin position="1"/>
        <end position="17"/>
    </location>
</feature>
<keyword evidence="3" id="KW-1185">Reference proteome</keyword>
<keyword evidence="1" id="KW-0732">Signal</keyword>
<reference evidence="2 3" key="1">
    <citation type="submission" date="2019-05" db="EMBL/GenBank/DDBJ databases">
        <title>Another draft genome of Portunus trituberculatus and its Hox gene families provides insights of decapod evolution.</title>
        <authorList>
            <person name="Jeong J.-H."/>
            <person name="Song I."/>
            <person name="Kim S."/>
            <person name="Choi T."/>
            <person name="Kim D."/>
            <person name="Ryu S."/>
            <person name="Kim W."/>
        </authorList>
    </citation>
    <scope>NUCLEOTIDE SEQUENCE [LARGE SCALE GENOMIC DNA]</scope>
    <source>
        <tissue evidence="2">Muscle</tissue>
    </source>
</reference>
<sequence length="81" mass="8678">MTPLMTAVLLQIFGSFSLRIFIDCANKSIHSDKLAAVRARSSVYVILALLGISPPAGDAQGRLGAMVNTGHERGRCCHNHT</sequence>
<gene>
    <name evidence="2" type="ORF">E2C01_067071</name>
</gene>
<name>A0A5B7HVK9_PORTR</name>
<comment type="caution">
    <text evidence="2">The sequence shown here is derived from an EMBL/GenBank/DDBJ whole genome shotgun (WGS) entry which is preliminary data.</text>
</comment>
<proteinExistence type="predicted"/>
<evidence type="ECO:0000313" key="3">
    <source>
        <dbReference type="Proteomes" id="UP000324222"/>
    </source>
</evidence>
<dbReference type="AlphaFoldDB" id="A0A5B7HVK9"/>
<evidence type="ECO:0000256" key="1">
    <source>
        <dbReference type="SAM" id="SignalP"/>
    </source>
</evidence>
<dbReference type="EMBL" id="VSRR010035359">
    <property type="protein sequence ID" value="MPC72758.1"/>
    <property type="molecule type" value="Genomic_DNA"/>
</dbReference>
<organism evidence="2 3">
    <name type="scientific">Portunus trituberculatus</name>
    <name type="common">Swimming crab</name>
    <name type="synonym">Neptunus trituberculatus</name>
    <dbReference type="NCBI Taxonomy" id="210409"/>
    <lineage>
        <taxon>Eukaryota</taxon>
        <taxon>Metazoa</taxon>
        <taxon>Ecdysozoa</taxon>
        <taxon>Arthropoda</taxon>
        <taxon>Crustacea</taxon>
        <taxon>Multicrustacea</taxon>
        <taxon>Malacostraca</taxon>
        <taxon>Eumalacostraca</taxon>
        <taxon>Eucarida</taxon>
        <taxon>Decapoda</taxon>
        <taxon>Pleocyemata</taxon>
        <taxon>Brachyura</taxon>
        <taxon>Eubrachyura</taxon>
        <taxon>Portunoidea</taxon>
        <taxon>Portunidae</taxon>
        <taxon>Portuninae</taxon>
        <taxon>Portunus</taxon>
    </lineage>
</organism>
<evidence type="ECO:0000313" key="2">
    <source>
        <dbReference type="EMBL" id="MPC72758.1"/>
    </source>
</evidence>
<feature type="chain" id="PRO_5023064514" evidence="1">
    <location>
        <begin position="18"/>
        <end position="81"/>
    </location>
</feature>